<dbReference type="SMART" id="SM00345">
    <property type="entry name" value="HTH_GNTR"/>
    <property type="match status" value="1"/>
</dbReference>
<evidence type="ECO:0000313" key="5">
    <source>
        <dbReference type="EMBL" id="RKR30388.1"/>
    </source>
</evidence>
<proteinExistence type="predicted"/>
<name>A0A495FMC4_9MICC</name>
<dbReference type="Pfam" id="PF00392">
    <property type="entry name" value="GntR"/>
    <property type="match status" value="1"/>
</dbReference>
<keyword evidence="3" id="KW-0804">Transcription</keyword>
<dbReference type="PANTHER" id="PTHR38445:SF9">
    <property type="entry name" value="HTH-TYPE TRANSCRIPTIONAL REPRESSOR YTRA"/>
    <property type="match status" value="1"/>
</dbReference>
<sequence>MSPADTAGERFPGAWRTNPASSVPLFEQLRLYVIERADNGSLAPGTRLPAVRSLAGELGVAPHTVARAYKELESAGVVVTRGRNGTVVCARDAAWSSLSAAAAEFAAAAKAQGASFAEAVQLLAAAYDRQ</sequence>
<reference evidence="5 6" key="1">
    <citation type="submission" date="2018-10" db="EMBL/GenBank/DDBJ databases">
        <title>Genomic Encyclopedia of Type Strains, Phase IV (KMG-IV): sequencing the most valuable type-strain genomes for metagenomic binning, comparative biology and taxonomic classification.</title>
        <authorList>
            <person name="Goeker M."/>
        </authorList>
    </citation>
    <scope>NUCLEOTIDE SEQUENCE [LARGE SCALE GENOMIC DNA]</scope>
    <source>
        <strain evidence="5 6">DSM 25586</strain>
    </source>
</reference>
<dbReference type="GO" id="GO:0003677">
    <property type="term" value="F:DNA binding"/>
    <property type="evidence" value="ECO:0007669"/>
    <property type="project" value="UniProtKB-KW"/>
</dbReference>
<dbReference type="RefSeq" id="WP_120950447.1">
    <property type="nucleotide sequence ID" value="NZ_RBIR01000001.1"/>
</dbReference>
<dbReference type="EMBL" id="RBIR01000001">
    <property type="protein sequence ID" value="RKR30388.1"/>
    <property type="molecule type" value="Genomic_DNA"/>
</dbReference>
<evidence type="ECO:0000256" key="3">
    <source>
        <dbReference type="ARBA" id="ARBA00023163"/>
    </source>
</evidence>
<dbReference type="GO" id="GO:0003700">
    <property type="term" value="F:DNA-binding transcription factor activity"/>
    <property type="evidence" value="ECO:0007669"/>
    <property type="project" value="InterPro"/>
</dbReference>
<evidence type="ECO:0000256" key="2">
    <source>
        <dbReference type="ARBA" id="ARBA00023125"/>
    </source>
</evidence>
<dbReference type="PROSITE" id="PS50949">
    <property type="entry name" value="HTH_GNTR"/>
    <property type="match status" value="1"/>
</dbReference>
<protein>
    <submittedName>
        <fullName evidence="5">GntR family transcriptional regulator</fullName>
    </submittedName>
</protein>
<evidence type="ECO:0000259" key="4">
    <source>
        <dbReference type="PROSITE" id="PS50949"/>
    </source>
</evidence>
<dbReference type="Proteomes" id="UP000276055">
    <property type="component" value="Unassembled WGS sequence"/>
</dbReference>
<comment type="caution">
    <text evidence="5">The sequence shown here is derived from an EMBL/GenBank/DDBJ whole genome shotgun (WGS) entry which is preliminary data.</text>
</comment>
<keyword evidence="1" id="KW-0805">Transcription regulation</keyword>
<evidence type="ECO:0000256" key="1">
    <source>
        <dbReference type="ARBA" id="ARBA00023015"/>
    </source>
</evidence>
<evidence type="ECO:0000313" key="6">
    <source>
        <dbReference type="Proteomes" id="UP000276055"/>
    </source>
</evidence>
<accession>A0A495FMC4</accession>
<dbReference type="InterPro" id="IPR036390">
    <property type="entry name" value="WH_DNA-bd_sf"/>
</dbReference>
<dbReference type="AlphaFoldDB" id="A0A495FMC4"/>
<dbReference type="Gene3D" id="1.10.10.10">
    <property type="entry name" value="Winged helix-like DNA-binding domain superfamily/Winged helix DNA-binding domain"/>
    <property type="match status" value="1"/>
</dbReference>
<dbReference type="CDD" id="cd07377">
    <property type="entry name" value="WHTH_GntR"/>
    <property type="match status" value="1"/>
</dbReference>
<dbReference type="OrthoDB" id="4307011at2"/>
<dbReference type="SUPFAM" id="SSF46785">
    <property type="entry name" value="Winged helix' DNA-binding domain"/>
    <property type="match status" value="1"/>
</dbReference>
<gene>
    <name evidence="5" type="ORF">C8D78_0713</name>
</gene>
<dbReference type="PANTHER" id="PTHR38445">
    <property type="entry name" value="HTH-TYPE TRANSCRIPTIONAL REPRESSOR YTRA"/>
    <property type="match status" value="1"/>
</dbReference>
<organism evidence="5 6">
    <name type="scientific">Arthrobacter oryzae</name>
    <dbReference type="NCBI Taxonomy" id="409290"/>
    <lineage>
        <taxon>Bacteria</taxon>
        <taxon>Bacillati</taxon>
        <taxon>Actinomycetota</taxon>
        <taxon>Actinomycetes</taxon>
        <taxon>Micrococcales</taxon>
        <taxon>Micrococcaceae</taxon>
        <taxon>Arthrobacter</taxon>
    </lineage>
</organism>
<keyword evidence="2" id="KW-0238">DNA-binding</keyword>
<dbReference type="InterPro" id="IPR000524">
    <property type="entry name" value="Tscrpt_reg_HTH_GntR"/>
</dbReference>
<feature type="domain" description="HTH gntR-type" evidence="4">
    <location>
        <begin position="23"/>
        <end position="91"/>
    </location>
</feature>
<dbReference type="InterPro" id="IPR036388">
    <property type="entry name" value="WH-like_DNA-bd_sf"/>
</dbReference>